<evidence type="ECO:0000313" key="3">
    <source>
        <dbReference type="Proteomes" id="UP001152523"/>
    </source>
</evidence>
<feature type="transmembrane region" description="Helical" evidence="1">
    <location>
        <begin position="166"/>
        <end position="186"/>
    </location>
</feature>
<dbReference type="AlphaFoldDB" id="A0AAV0GEY6"/>
<gene>
    <name evidence="2" type="ORF">CEPIT_LOCUS42809</name>
</gene>
<protein>
    <recommendedName>
        <fullName evidence="4">Leucine-rich repeat-containing N-terminal plant-type domain-containing protein</fullName>
    </recommendedName>
</protein>
<dbReference type="InterPro" id="IPR050994">
    <property type="entry name" value="At_inactive_RLKs"/>
</dbReference>
<sequence>MGWSAKVPICTSWVGVNCSSSSDGSRRLRRRVVGVNLGGFGIRGAIPEKTIGRLDALEALFLENNCLTGAIPADLTIGNLPNLKRLNLSNNRLNGSIPPSLISRFPPPSFGNYDKSLQCGPPLNHHHSSPLLLHPNPEKQPLIPGLSVDHHFAVSRRLSEREKSKLKNGIIILCSVVGGLALLSAICCCIRQRWCKPTPPASNRQ</sequence>
<dbReference type="InterPro" id="IPR032675">
    <property type="entry name" value="LRR_dom_sf"/>
</dbReference>
<proteinExistence type="predicted"/>
<comment type="caution">
    <text evidence="2">The sequence shown here is derived from an EMBL/GenBank/DDBJ whole genome shotgun (WGS) entry which is preliminary data.</text>
</comment>
<dbReference type="PROSITE" id="PS51450">
    <property type="entry name" value="LRR"/>
    <property type="match status" value="1"/>
</dbReference>
<dbReference type="SUPFAM" id="SSF52058">
    <property type="entry name" value="L domain-like"/>
    <property type="match status" value="1"/>
</dbReference>
<dbReference type="Gene3D" id="3.80.10.10">
    <property type="entry name" value="Ribonuclease Inhibitor"/>
    <property type="match status" value="1"/>
</dbReference>
<dbReference type="Pfam" id="PF00560">
    <property type="entry name" value="LRR_1"/>
    <property type="match status" value="1"/>
</dbReference>
<organism evidence="2 3">
    <name type="scientific">Cuscuta epithymum</name>
    <dbReference type="NCBI Taxonomy" id="186058"/>
    <lineage>
        <taxon>Eukaryota</taxon>
        <taxon>Viridiplantae</taxon>
        <taxon>Streptophyta</taxon>
        <taxon>Embryophyta</taxon>
        <taxon>Tracheophyta</taxon>
        <taxon>Spermatophyta</taxon>
        <taxon>Magnoliopsida</taxon>
        <taxon>eudicotyledons</taxon>
        <taxon>Gunneridae</taxon>
        <taxon>Pentapetalae</taxon>
        <taxon>asterids</taxon>
        <taxon>lamiids</taxon>
        <taxon>Solanales</taxon>
        <taxon>Convolvulaceae</taxon>
        <taxon>Cuscuteae</taxon>
        <taxon>Cuscuta</taxon>
        <taxon>Cuscuta subgen. Cuscuta</taxon>
    </lineage>
</organism>
<accession>A0AAV0GEY6</accession>
<keyword evidence="1" id="KW-0472">Membrane</keyword>
<evidence type="ECO:0000313" key="2">
    <source>
        <dbReference type="EMBL" id="CAH9146206.1"/>
    </source>
</evidence>
<keyword evidence="3" id="KW-1185">Reference proteome</keyword>
<keyword evidence="1" id="KW-0812">Transmembrane</keyword>
<dbReference type="PANTHER" id="PTHR48010:SF59">
    <property type="entry name" value="PROTEIN KINASE DOMAIN-CONTAINING PROTEIN"/>
    <property type="match status" value="1"/>
</dbReference>
<dbReference type="EMBL" id="CAMAPF010001096">
    <property type="protein sequence ID" value="CAH9146206.1"/>
    <property type="molecule type" value="Genomic_DNA"/>
</dbReference>
<evidence type="ECO:0000256" key="1">
    <source>
        <dbReference type="SAM" id="Phobius"/>
    </source>
</evidence>
<dbReference type="PANTHER" id="PTHR48010">
    <property type="entry name" value="OS05G0588300 PROTEIN"/>
    <property type="match status" value="1"/>
</dbReference>
<name>A0AAV0GEY6_9ASTE</name>
<dbReference type="Proteomes" id="UP001152523">
    <property type="component" value="Unassembled WGS sequence"/>
</dbReference>
<keyword evidence="1" id="KW-1133">Transmembrane helix</keyword>
<dbReference type="InterPro" id="IPR001611">
    <property type="entry name" value="Leu-rich_rpt"/>
</dbReference>
<evidence type="ECO:0008006" key="4">
    <source>
        <dbReference type="Google" id="ProtNLM"/>
    </source>
</evidence>
<reference evidence="2" key="1">
    <citation type="submission" date="2022-07" db="EMBL/GenBank/DDBJ databases">
        <authorList>
            <person name="Macas J."/>
            <person name="Novak P."/>
            <person name="Neumann P."/>
        </authorList>
    </citation>
    <scope>NUCLEOTIDE SEQUENCE</scope>
</reference>